<reference evidence="2 3" key="1">
    <citation type="submission" date="2024-05" db="EMBL/GenBank/DDBJ databases">
        <title>Haplotype-resolved chromosome-level genome assembly of Huyou (Citrus changshanensis).</title>
        <authorList>
            <person name="Miao C."/>
            <person name="Chen W."/>
            <person name="Wu Y."/>
            <person name="Wang L."/>
            <person name="Zhao S."/>
            <person name="Grierson D."/>
            <person name="Xu C."/>
            <person name="Chen K."/>
        </authorList>
    </citation>
    <scope>NUCLEOTIDE SEQUENCE [LARGE SCALE GENOMIC DNA]</scope>
    <source>
        <strain evidence="2">01-14</strain>
        <tissue evidence="2">Leaf</tissue>
    </source>
</reference>
<organism evidence="2 3">
    <name type="scientific">Citrus x changshan-huyou</name>
    <dbReference type="NCBI Taxonomy" id="2935761"/>
    <lineage>
        <taxon>Eukaryota</taxon>
        <taxon>Viridiplantae</taxon>
        <taxon>Streptophyta</taxon>
        <taxon>Embryophyta</taxon>
        <taxon>Tracheophyta</taxon>
        <taxon>Spermatophyta</taxon>
        <taxon>Magnoliopsida</taxon>
        <taxon>eudicotyledons</taxon>
        <taxon>Gunneridae</taxon>
        <taxon>Pentapetalae</taxon>
        <taxon>rosids</taxon>
        <taxon>malvids</taxon>
        <taxon>Sapindales</taxon>
        <taxon>Rutaceae</taxon>
        <taxon>Aurantioideae</taxon>
        <taxon>Citrus</taxon>
    </lineage>
</organism>
<evidence type="ECO:0000313" key="2">
    <source>
        <dbReference type="EMBL" id="KAK9200563.1"/>
    </source>
</evidence>
<accession>A0AAP0MAS6</accession>
<dbReference type="Proteomes" id="UP001428341">
    <property type="component" value="Unassembled WGS sequence"/>
</dbReference>
<proteinExistence type="predicted"/>
<dbReference type="AlphaFoldDB" id="A0AAP0MAS6"/>
<gene>
    <name evidence="2" type="ORF">WN944_015761</name>
</gene>
<evidence type="ECO:0000256" key="1">
    <source>
        <dbReference type="SAM" id="MobiDB-lite"/>
    </source>
</evidence>
<protein>
    <submittedName>
        <fullName evidence="2">Uncharacterized protein</fullName>
    </submittedName>
</protein>
<comment type="caution">
    <text evidence="2">The sequence shown here is derived from an EMBL/GenBank/DDBJ whole genome shotgun (WGS) entry which is preliminary data.</text>
</comment>
<feature type="region of interest" description="Disordered" evidence="1">
    <location>
        <begin position="65"/>
        <end position="98"/>
    </location>
</feature>
<evidence type="ECO:0000313" key="3">
    <source>
        <dbReference type="Proteomes" id="UP001428341"/>
    </source>
</evidence>
<keyword evidence="3" id="KW-1185">Reference proteome</keyword>
<name>A0AAP0MAS6_9ROSI</name>
<feature type="compositionally biased region" description="Basic and acidic residues" evidence="1">
    <location>
        <begin position="65"/>
        <end position="86"/>
    </location>
</feature>
<feature type="compositionally biased region" description="Basic residues" evidence="1">
    <location>
        <begin position="88"/>
        <end position="98"/>
    </location>
</feature>
<sequence>MILTTHHCREIKEAYSPQNLHIMYKRQYQNIPNFYDIIFSNAKARTIKQLKAAQVQLMIDINFPETRKQQTETERETESAHDETKGKAGFKRGMRRLS</sequence>
<dbReference type="EMBL" id="JBCGBO010000005">
    <property type="protein sequence ID" value="KAK9200563.1"/>
    <property type="molecule type" value="Genomic_DNA"/>
</dbReference>